<comment type="caution">
    <text evidence="1">The sequence shown here is derived from an EMBL/GenBank/DDBJ whole genome shotgun (WGS) entry which is preliminary data.</text>
</comment>
<organism evidence="1 2">
    <name type="scientific">Ferrimonas sediminicola</name>
    <dbReference type="NCBI Taxonomy" id="2569538"/>
    <lineage>
        <taxon>Bacteria</taxon>
        <taxon>Pseudomonadati</taxon>
        <taxon>Pseudomonadota</taxon>
        <taxon>Gammaproteobacteria</taxon>
        <taxon>Alteromonadales</taxon>
        <taxon>Ferrimonadaceae</taxon>
        <taxon>Ferrimonas</taxon>
    </lineage>
</organism>
<keyword evidence="2" id="KW-1185">Reference proteome</keyword>
<accession>A0A4V5NUH6</accession>
<dbReference type="EMBL" id="SWCI01000020">
    <property type="protein sequence ID" value="TKB46495.1"/>
    <property type="molecule type" value="Genomic_DNA"/>
</dbReference>
<proteinExistence type="predicted"/>
<dbReference type="AlphaFoldDB" id="A0A4V5NUH6"/>
<gene>
    <name evidence="1" type="ORF">FCL40_17755</name>
</gene>
<name>A0A4V5NUH6_9GAMM</name>
<evidence type="ECO:0000313" key="2">
    <source>
        <dbReference type="Proteomes" id="UP000305674"/>
    </source>
</evidence>
<protein>
    <submittedName>
        <fullName evidence="1">Uncharacterized protein</fullName>
    </submittedName>
</protein>
<dbReference type="RefSeq" id="WP_136854610.1">
    <property type="nucleotide sequence ID" value="NZ_SWCI01000020.1"/>
</dbReference>
<reference evidence="1 2" key="1">
    <citation type="submission" date="2019-04" db="EMBL/GenBank/DDBJ databases">
        <authorList>
            <person name="Hwang J.C."/>
        </authorList>
    </citation>
    <scope>NUCLEOTIDE SEQUENCE [LARGE SCALE GENOMIC DNA]</scope>
    <source>
        <strain evidence="1 2">IMCC35001</strain>
    </source>
</reference>
<dbReference type="Proteomes" id="UP000305674">
    <property type="component" value="Unassembled WGS sequence"/>
</dbReference>
<sequence length="66" mass="7181">MFSWVSALRDLLLSRDGLNHTNANLTTDLAVAEAIVDEYFNAEVVAEKSKDQVSSEAQAPVSNKEA</sequence>
<evidence type="ECO:0000313" key="1">
    <source>
        <dbReference type="EMBL" id="TKB46495.1"/>
    </source>
</evidence>